<feature type="region of interest" description="Disordered" evidence="1">
    <location>
        <begin position="1"/>
        <end position="64"/>
    </location>
</feature>
<reference evidence="2" key="2">
    <citation type="journal article" date="2015" name="Data Brief">
        <title>Shoot transcriptome of the giant reed, Arundo donax.</title>
        <authorList>
            <person name="Barrero R.A."/>
            <person name="Guerrero F.D."/>
            <person name="Moolhuijzen P."/>
            <person name="Goolsby J.A."/>
            <person name="Tidwell J."/>
            <person name="Bellgard S.E."/>
            <person name="Bellgard M.I."/>
        </authorList>
    </citation>
    <scope>NUCLEOTIDE SEQUENCE</scope>
    <source>
        <tissue evidence="2">Shoot tissue taken approximately 20 cm above the soil surface</tissue>
    </source>
</reference>
<proteinExistence type="predicted"/>
<name>A0A0A9EHW3_ARUDO</name>
<organism evidence="2">
    <name type="scientific">Arundo donax</name>
    <name type="common">Giant reed</name>
    <name type="synonym">Donax arundinaceus</name>
    <dbReference type="NCBI Taxonomy" id="35708"/>
    <lineage>
        <taxon>Eukaryota</taxon>
        <taxon>Viridiplantae</taxon>
        <taxon>Streptophyta</taxon>
        <taxon>Embryophyta</taxon>
        <taxon>Tracheophyta</taxon>
        <taxon>Spermatophyta</taxon>
        <taxon>Magnoliopsida</taxon>
        <taxon>Liliopsida</taxon>
        <taxon>Poales</taxon>
        <taxon>Poaceae</taxon>
        <taxon>PACMAD clade</taxon>
        <taxon>Arundinoideae</taxon>
        <taxon>Arundineae</taxon>
        <taxon>Arundo</taxon>
    </lineage>
</organism>
<protein>
    <submittedName>
        <fullName evidence="2">Uncharacterized protein</fullName>
    </submittedName>
</protein>
<sequence>MAPVSPGRRNRDSDMSAVSPATADGIWPCTSPAPSMKTLFTRPASSHRTWSHLQQSGDAGDHVDSVAGLPSDCFTLSSARRSLGGHRGGGCGEDRAGAAAAATSNTTRRNEVVDAAIVASLTSSCGLELA</sequence>
<accession>A0A0A9EHW3</accession>
<feature type="compositionally biased region" description="Polar residues" evidence="1">
    <location>
        <begin position="43"/>
        <end position="57"/>
    </location>
</feature>
<evidence type="ECO:0000256" key="1">
    <source>
        <dbReference type="SAM" id="MobiDB-lite"/>
    </source>
</evidence>
<reference evidence="2" key="1">
    <citation type="submission" date="2014-09" db="EMBL/GenBank/DDBJ databases">
        <authorList>
            <person name="Magalhaes I.L.F."/>
            <person name="Oliveira U."/>
            <person name="Santos F.R."/>
            <person name="Vidigal T.H.D.A."/>
            <person name="Brescovit A.D."/>
            <person name="Santos A.J."/>
        </authorList>
    </citation>
    <scope>NUCLEOTIDE SEQUENCE</scope>
    <source>
        <tissue evidence="2">Shoot tissue taken approximately 20 cm above the soil surface</tissue>
    </source>
</reference>
<evidence type="ECO:0000313" key="2">
    <source>
        <dbReference type="EMBL" id="JAD99661.1"/>
    </source>
</evidence>
<dbReference type="EMBL" id="GBRH01198234">
    <property type="protein sequence ID" value="JAD99661.1"/>
    <property type="molecule type" value="Transcribed_RNA"/>
</dbReference>
<dbReference type="AlphaFoldDB" id="A0A0A9EHW3"/>